<evidence type="ECO:0000256" key="2">
    <source>
        <dbReference type="ARBA" id="ARBA00022448"/>
    </source>
</evidence>
<evidence type="ECO:0000313" key="12">
    <source>
        <dbReference type="EMBL" id="CAG8662013.1"/>
    </source>
</evidence>
<evidence type="ECO:0000313" key="13">
    <source>
        <dbReference type="Proteomes" id="UP000789572"/>
    </source>
</evidence>
<evidence type="ECO:0000256" key="9">
    <source>
        <dbReference type="ARBA" id="ARBA00023201"/>
    </source>
</evidence>
<feature type="transmembrane region" description="Helical" evidence="10">
    <location>
        <begin position="12"/>
        <end position="35"/>
    </location>
</feature>
<keyword evidence="4 10" id="KW-0812">Transmembrane</keyword>
<reference evidence="12" key="1">
    <citation type="submission" date="2021-06" db="EMBL/GenBank/DDBJ databases">
        <authorList>
            <person name="Kallberg Y."/>
            <person name="Tangrot J."/>
            <person name="Rosling A."/>
        </authorList>
    </citation>
    <scope>NUCLEOTIDE SEQUENCE</scope>
    <source>
        <strain evidence="12">IA702</strain>
    </source>
</reference>
<proteinExistence type="predicted"/>
<feature type="transmembrane region" description="Helical" evidence="10">
    <location>
        <begin position="214"/>
        <end position="238"/>
    </location>
</feature>
<evidence type="ECO:0000256" key="7">
    <source>
        <dbReference type="ARBA" id="ARBA00023065"/>
    </source>
</evidence>
<keyword evidence="5 10" id="KW-1133">Transmembrane helix</keyword>
<dbReference type="GO" id="GO:0006814">
    <property type="term" value="P:sodium ion transport"/>
    <property type="evidence" value="ECO:0007669"/>
    <property type="project" value="UniProtKB-KW"/>
</dbReference>
<feature type="transmembrane region" description="Helical" evidence="10">
    <location>
        <begin position="165"/>
        <end position="184"/>
    </location>
</feature>
<feature type="transmembrane region" description="Helical" evidence="10">
    <location>
        <begin position="86"/>
        <end position="104"/>
    </location>
</feature>
<dbReference type="Gene3D" id="1.20.1530.20">
    <property type="match status" value="1"/>
</dbReference>
<keyword evidence="2" id="KW-0813">Transport</keyword>
<gene>
    <name evidence="12" type="ORF">POCULU_LOCUS10509</name>
</gene>
<dbReference type="Proteomes" id="UP000789572">
    <property type="component" value="Unassembled WGS sequence"/>
</dbReference>
<dbReference type="AlphaFoldDB" id="A0A9N9HB29"/>
<evidence type="ECO:0000256" key="4">
    <source>
        <dbReference type="ARBA" id="ARBA00022692"/>
    </source>
</evidence>
<organism evidence="12 13">
    <name type="scientific">Paraglomus occultum</name>
    <dbReference type="NCBI Taxonomy" id="144539"/>
    <lineage>
        <taxon>Eukaryota</taxon>
        <taxon>Fungi</taxon>
        <taxon>Fungi incertae sedis</taxon>
        <taxon>Mucoromycota</taxon>
        <taxon>Glomeromycotina</taxon>
        <taxon>Glomeromycetes</taxon>
        <taxon>Paraglomerales</taxon>
        <taxon>Paraglomeraceae</taxon>
        <taxon>Paraglomus</taxon>
    </lineage>
</organism>
<keyword evidence="9" id="KW-0739">Sodium transport</keyword>
<dbReference type="InterPro" id="IPR006153">
    <property type="entry name" value="Cation/H_exchanger_TM"/>
</dbReference>
<keyword evidence="3" id="KW-0050">Antiport</keyword>
<feature type="non-terminal residue" evidence="12">
    <location>
        <position position="371"/>
    </location>
</feature>
<comment type="subcellular location">
    <subcellularLocation>
        <location evidence="1">Membrane</location>
        <topology evidence="1">Multi-pass membrane protein</topology>
    </subcellularLocation>
</comment>
<dbReference type="EMBL" id="CAJVPJ010005502">
    <property type="protein sequence ID" value="CAG8662013.1"/>
    <property type="molecule type" value="Genomic_DNA"/>
</dbReference>
<evidence type="ECO:0000256" key="6">
    <source>
        <dbReference type="ARBA" id="ARBA00023053"/>
    </source>
</evidence>
<feature type="transmembrane region" description="Helical" evidence="10">
    <location>
        <begin position="140"/>
        <end position="159"/>
    </location>
</feature>
<evidence type="ECO:0000259" key="11">
    <source>
        <dbReference type="Pfam" id="PF00999"/>
    </source>
</evidence>
<evidence type="ECO:0000256" key="10">
    <source>
        <dbReference type="SAM" id="Phobius"/>
    </source>
</evidence>
<dbReference type="GO" id="GO:0016020">
    <property type="term" value="C:membrane"/>
    <property type="evidence" value="ECO:0007669"/>
    <property type="project" value="UniProtKB-SubCell"/>
</dbReference>
<keyword evidence="8 10" id="KW-0472">Membrane</keyword>
<feature type="transmembrane region" description="Helical" evidence="10">
    <location>
        <begin position="47"/>
        <end position="66"/>
    </location>
</feature>
<comment type="caution">
    <text evidence="12">The sequence shown here is derived from an EMBL/GenBank/DDBJ whole genome shotgun (WGS) entry which is preliminary data.</text>
</comment>
<name>A0A9N9HB29_9GLOM</name>
<keyword evidence="7" id="KW-0406">Ion transport</keyword>
<dbReference type="Pfam" id="PF00999">
    <property type="entry name" value="Na_H_Exchanger"/>
    <property type="match status" value="1"/>
</dbReference>
<feature type="non-terminal residue" evidence="12">
    <location>
        <position position="1"/>
    </location>
</feature>
<dbReference type="InterPro" id="IPR038770">
    <property type="entry name" value="Na+/solute_symporter_sf"/>
</dbReference>
<evidence type="ECO:0000256" key="8">
    <source>
        <dbReference type="ARBA" id="ARBA00023136"/>
    </source>
</evidence>
<dbReference type="OrthoDB" id="1288932at2759"/>
<keyword evidence="13" id="KW-1185">Reference proteome</keyword>
<dbReference type="PANTHER" id="PTHR43562:SF3">
    <property type="entry name" value="SODIUM ION_PROTON EXCHANGER (EUROFUNG)"/>
    <property type="match status" value="1"/>
</dbReference>
<dbReference type="PANTHER" id="PTHR43562">
    <property type="entry name" value="NAPA-TYPE SODIUM/HYDROGEN ANTIPORTER"/>
    <property type="match status" value="1"/>
</dbReference>
<dbReference type="GO" id="GO:1902600">
    <property type="term" value="P:proton transmembrane transport"/>
    <property type="evidence" value="ECO:0007669"/>
    <property type="project" value="InterPro"/>
</dbReference>
<feature type="domain" description="Cation/H+ exchanger transmembrane" evidence="11">
    <location>
        <begin position="2"/>
        <end position="235"/>
    </location>
</feature>
<keyword evidence="6" id="KW-0915">Sodium</keyword>
<evidence type="ECO:0000256" key="5">
    <source>
        <dbReference type="ARBA" id="ARBA00022989"/>
    </source>
</evidence>
<evidence type="ECO:0000256" key="3">
    <source>
        <dbReference type="ARBA" id="ARBA00022449"/>
    </source>
</evidence>
<dbReference type="GO" id="GO:0015297">
    <property type="term" value="F:antiporter activity"/>
    <property type="evidence" value="ECO:0007669"/>
    <property type="project" value="UniProtKB-KW"/>
</dbReference>
<evidence type="ECO:0000256" key="1">
    <source>
        <dbReference type="ARBA" id="ARBA00004141"/>
    </source>
</evidence>
<sequence length="371" mass="40593">YNQLASPVGSLVVTVAMFDDIICLVILAIVAQIFSDTTDAWKIARPIISSTGIIVVGIGLTFVMPAVIRKVRPYAAARSEKFWRELFFDFMLVYGGAFSFIAELAGSTRLLGAFMAGMSLANVSEASQLWEKRVYSIQRWLLPIFFASIGFIIPIKGLFTPTNFGYGIAYSAVATFAKFIAGFLTSMDDKVAIGLAMVARGEVGLVIVKQASDIGIMNVNAMSVTCWALILCTIIGAVGSNYTIKRLVQLNVGESDVNIEKFAAKDAVDDGSDSDKDSFTNSITCVANSEMFKAFKQLHDDVKPNETIEIVEDTVIEIEETKEGQEAEIINEKIAVVEIEETKEGQEAEIINEKIAEVDLRVHFEISEEVT</sequence>
<protein>
    <submittedName>
        <fullName evidence="12">8571_t:CDS:1</fullName>
    </submittedName>
</protein>
<accession>A0A9N9HB29</accession>